<evidence type="ECO:0000259" key="1">
    <source>
        <dbReference type="PROSITE" id="PS51186"/>
    </source>
</evidence>
<keyword evidence="3" id="KW-1185">Reference proteome</keyword>
<dbReference type="Gene3D" id="3.40.630.30">
    <property type="match status" value="1"/>
</dbReference>
<evidence type="ECO:0000313" key="2">
    <source>
        <dbReference type="EMBL" id="QUJ76912.1"/>
    </source>
</evidence>
<keyword evidence="2" id="KW-0808">Transferase</keyword>
<dbReference type="RefSeq" id="WP_212705109.1">
    <property type="nucleotide sequence ID" value="NZ_CP073581.1"/>
</dbReference>
<accession>A0A975JEA6</accession>
<dbReference type="Proteomes" id="UP000683291">
    <property type="component" value="Chromosome 1"/>
</dbReference>
<dbReference type="PROSITE" id="PS51186">
    <property type="entry name" value="GNAT"/>
    <property type="match status" value="1"/>
</dbReference>
<dbReference type="GO" id="GO:0016747">
    <property type="term" value="F:acyltransferase activity, transferring groups other than amino-acyl groups"/>
    <property type="evidence" value="ECO:0007669"/>
    <property type="project" value="InterPro"/>
</dbReference>
<keyword evidence="2" id="KW-0012">Acyltransferase</keyword>
<evidence type="ECO:0000313" key="3">
    <source>
        <dbReference type="Proteomes" id="UP000683291"/>
    </source>
</evidence>
<protein>
    <submittedName>
        <fullName evidence="2">GNAT family N-acetyltransferase</fullName>
        <ecNumber evidence="2">2.3.1.-</ecNumber>
    </submittedName>
</protein>
<dbReference type="InterPro" id="IPR016181">
    <property type="entry name" value="Acyl_CoA_acyltransferase"/>
</dbReference>
<reference evidence="2" key="1">
    <citation type="submission" date="2021-04" db="EMBL/GenBank/DDBJ databases">
        <title>Complete genome sequence for Sulfitobacter sp. strain JK7-1.</title>
        <authorList>
            <person name="Park S.-J."/>
        </authorList>
    </citation>
    <scope>NUCLEOTIDE SEQUENCE</scope>
    <source>
        <strain evidence="2">JK7-1</strain>
    </source>
</reference>
<dbReference type="KEGG" id="sual:KDD17_02300"/>
<proteinExistence type="predicted"/>
<dbReference type="AlphaFoldDB" id="A0A975JEA6"/>
<dbReference type="Pfam" id="PF08445">
    <property type="entry name" value="FR47"/>
    <property type="match status" value="1"/>
</dbReference>
<dbReference type="EMBL" id="CP073581">
    <property type="protein sequence ID" value="QUJ76912.1"/>
    <property type="molecule type" value="Genomic_DNA"/>
</dbReference>
<sequence length="137" mass="14581">MTAAELARIHAAAFPPAEAWSERAIADTRAHPLTRLWSAADAFALTRTVAGESELLTLATAPAARRRGRACGLLTDWLASLSPGDRAFLEVAADNIPARALYTALGFAQTGLRRGYYARRDGPAVDAVLMSRAMTLG</sequence>
<dbReference type="EC" id="2.3.1.-" evidence="2"/>
<organism evidence="2 3">
    <name type="scientific">Sulfitobacter albidus</name>
    <dbReference type="NCBI Taxonomy" id="2829501"/>
    <lineage>
        <taxon>Bacteria</taxon>
        <taxon>Pseudomonadati</taxon>
        <taxon>Pseudomonadota</taxon>
        <taxon>Alphaproteobacteria</taxon>
        <taxon>Rhodobacterales</taxon>
        <taxon>Roseobacteraceae</taxon>
        <taxon>Sulfitobacter</taxon>
    </lineage>
</organism>
<gene>
    <name evidence="2" type="ORF">KDD17_02300</name>
</gene>
<name>A0A975JEA6_9RHOB</name>
<dbReference type="InterPro" id="IPR000182">
    <property type="entry name" value="GNAT_dom"/>
</dbReference>
<feature type="domain" description="N-acetyltransferase" evidence="1">
    <location>
        <begin position="1"/>
        <end position="135"/>
    </location>
</feature>
<dbReference type="SUPFAM" id="SSF55729">
    <property type="entry name" value="Acyl-CoA N-acyltransferases (Nat)"/>
    <property type="match status" value="1"/>
</dbReference>
<dbReference type="InterPro" id="IPR013653">
    <property type="entry name" value="GCN5-like_dom"/>
</dbReference>